<dbReference type="PANTHER" id="PTHR33735:SF14">
    <property type="entry name" value="PHAGE CAPSID SCAFFOLDING PROTEIN (GPO) SERINE PEPTIDASE"/>
    <property type="match status" value="1"/>
</dbReference>
<dbReference type="PANTHER" id="PTHR33735">
    <property type="entry name" value="EXPRESSED PROTEIN"/>
    <property type="match status" value="1"/>
</dbReference>
<organism evidence="1 2">
    <name type="scientific">Stephania yunnanensis</name>
    <dbReference type="NCBI Taxonomy" id="152371"/>
    <lineage>
        <taxon>Eukaryota</taxon>
        <taxon>Viridiplantae</taxon>
        <taxon>Streptophyta</taxon>
        <taxon>Embryophyta</taxon>
        <taxon>Tracheophyta</taxon>
        <taxon>Spermatophyta</taxon>
        <taxon>Magnoliopsida</taxon>
        <taxon>Ranunculales</taxon>
        <taxon>Menispermaceae</taxon>
        <taxon>Menispermoideae</taxon>
        <taxon>Cissampelideae</taxon>
        <taxon>Stephania</taxon>
    </lineage>
</organism>
<dbReference type="Proteomes" id="UP001420932">
    <property type="component" value="Unassembled WGS sequence"/>
</dbReference>
<protein>
    <submittedName>
        <fullName evidence="1">Uncharacterized protein</fullName>
    </submittedName>
</protein>
<reference evidence="1 2" key="1">
    <citation type="submission" date="2024-01" db="EMBL/GenBank/DDBJ databases">
        <title>Genome assemblies of Stephania.</title>
        <authorList>
            <person name="Yang L."/>
        </authorList>
    </citation>
    <scope>NUCLEOTIDE SEQUENCE [LARGE SCALE GENOMIC DNA]</scope>
    <source>
        <strain evidence="1">YNDBR</strain>
        <tissue evidence="1">Leaf</tissue>
    </source>
</reference>
<proteinExistence type="predicted"/>
<accession>A0AAP0KZ51</accession>
<evidence type="ECO:0000313" key="2">
    <source>
        <dbReference type="Proteomes" id="UP001420932"/>
    </source>
</evidence>
<sequence length="132" mass="15219">MEDYTHEEQLMINLRAIRIWLSCTSNWRATIISQKARYKPHLSLNLHRHLKIWNGSTLTASSEPTSCSWKNLVLATLISIILPFFRHKWAPLLALKKEVVMVVDTIDVVTEVVEKVAEGGGGEHYLFDFRPF</sequence>
<comment type="caution">
    <text evidence="1">The sequence shown here is derived from an EMBL/GenBank/DDBJ whole genome shotgun (WGS) entry which is preliminary data.</text>
</comment>
<keyword evidence="2" id="KW-1185">Reference proteome</keyword>
<evidence type="ECO:0000313" key="1">
    <source>
        <dbReference type="EMBL" id="KAK9160050.1"/>
    </source>
</evidence>
<dbReference type="AlphaFoldDB" id="A0AAP0KZ51"/>
<gene>
    <name evidence="1" type="ORF">Syun_006391</name>
</gene>
<dbReference type="EMBL" id="JBBNAF010000003">
    <property type="protein sequence ID" value="KAK9160050.1"/>
    <property type="molecule type" value="Genomic_DNA"/>
</dbReference>
<name>A0AAP0KZ51_9MAGN</name>